<evidence type="ECO:0000313" key="2">
    <source>
        <dbReference type="EMBL" id="APW62353.1"/>
    </source>
</evidence>
<evidence type="ECO:0000313" key="3">
    <source>
        <dbReference type="Proteomes" id="UP000186309"/>
    </source>
</evidence>
<dbReference type="AlphaFoldDB" id="A0A1U7CU03"/>
<dbReference type="SUPFAM" id="SSF47336">
    <property type="entry name" value="ACP-like"/>
    <property type="match status" value="1"/>
</dbReference>
<dbReference type="STRING" id="1387353.BSF38_03892"/>
<dbReference type="Pfam" id="PF00550">
    <property type="entry name" value="PP-binding"/>
    <property type="match status" value="1"/>
</dbReference>
<dbReference type="Proteomes" id="UP000186309">
    <property type="component" value="Chromosome"/>
</dbReference>
<protein>
    <recommendedName>
        <fullName evidence="1">Carrier domain-containing protein</fullName>
    </recommendedName>
</protein>
<feature type="domain" description="Carrier" evidence="1">
    <location>
        <begin position="27"/>
        <end position="66"/>
    </location>
</feature>
<organism evidence="2 3">
    <name type="scientific">Paludisphaera borealis</name>
    <dbReference type="NCBI Taxonomy" id="1387353"/>
    <lineage>
        <taxon>Bacteria</taxon>
        <taxon>Pseudomonadati</taxon>
        <taxon>Planctomycetota</taxon>
        <taxon>Planctomycetia</taxon>
        <taxon>Isosphaerales</taxon>
        <taxon>Isosphaeraceae</taxon>
        <taxon>Paludisphaera</taxon>
    </lineage>
</organism>
<keyword evidence="3" id="KW-1185">Reference proteome</keyword>
<dbReference type="EMBL" id="CP019082">
    <property type="protein sequence ID" value="APW62353.1"/>
    <property type="molecule type" value="Genomic_DNA"/>
</dbReference>
<evidence type="ECO:0000259" key="1">
    <source>
        <dbReference type="Pfam" id="PF00550"/>
    </source>
</evidence>
<gene>
    <name evidence="2" type="ORF">BSF38_03892</name>
</gene>
<dbReference type="OrthoDB" id="278306at2"/>
<dbReference type="RefSeq" id="WP_076348394.1">
    <property type="nucleotide sequence ID" value="NZ_CP019082.1"/>
</dbReference>
<dbReference type="InterPro" id="IPR036736">
    <property type="entry name" value="ACP-like_sf"/>
</dbReference>
<proteinExistence type="predicted"/>
<dbReference type="InterPro" id="IPR009081">
    <property type="entry name" value="PP-bd_ACP"/>
</dbReference>
<reference evidence="3" key="1">
    <citation type="submission" date="2016-12" db="EMBL/GenBank/DDBJ databases">
        <title>Comparative genomics of four Isosphaeraceae planctomycetes: a common pool of plasmids and glycoside hydrolase genes.</title>
        <authorList>
            <person name="Ivanova A."/>
        </authorList>
    </citation>
    <scope>NUCLEOTIDE SEQUENCE [LARGE SCALE GENOMIC DNA]</scope>
    <source>
        <strain evidence="3">PX4</strain>
    </source>
</reference>
<dbReference type="KEGG" id="pbor:BSF38_03892"/>
<accession>A0A1U7CU03</accession>
<dbReference type="Gene3D" id="1.10.1200.10">
    <property type="entry name" value="ACP-like"/>
    <property type="match status" value="1"/>
</dbReference>
<name>A0A1U7CU03_9BACT</name>
<sequence length="101" mass="11176">MTFTHKQVLEEVLSLMTELSGDWEYSDEITAETRLLGDLAMDSLDLVILGSELQERYGQLPFSEFLAELGKQEADQRDVTIGELVDLICGQQRATAPGGVV</sequence>